<reference evidence="11 12" key="1">
    <citation type="submission" date="2019-03" db="EMBL/GenBank/DDBJ databases">
        <title>Flavobacterium AR-3-4 sp. nov. isolated from arctic soil.</title>
        <authorList>
            <person name="Chaudhary D.K."/>
        </authorList>
    </citation>
    <scope>NUCLEOTIDE SEQUENCE [LARGE SCALE GENOMIC DNA]</scope>
    <source>
        <strain evidence="11 12">AR-3-4</strain>
    </source>
</reference>
<comment type="subcellular location">
    <subcellularLocation>
        <location evidence="1">Cell inner membrane</location>
        <topology evidence="1">Multi-pass membrane protein</topology>
    </subcellularLocation>
    <subcellularLocation>
        <location evidence="9">Cell membrane</location>
        <topology evidence="9">Multi-pass membrane protein</topology>
    </subcellularLocation>
</comment>
<dbReference type="EMBL" id="SMFK01000001">
    <property type="protein sequence ID" value="TDD99841.1"/>
    <property type="molecule type" value="Genomic_DNA"/>
</dbReference>
<evidence type="ECO:0000256" key="2">
    <source>
        <dbReference type="ARBA" id="ARBA00007783"/>
    </source>
</evidence>
<evidence type="ECO:0000256" key="4">
    <source>
        <dbReference type="ARBA" id="ARBA00022475"/>
    </source>
</evidence>
<evidence type="ECO:0000313" key="11">
    <source>
        <dbReference type="EMBL" id="TDD99841.1"/>
    </source>
</evidence>
<accession>A0A4R5CI26</accession>
<organism evidence="11 12">
    <name type="scientific">Flavobacterium cellulosilyticum</name>
    <dbReference type="NCBI Taxonomy" id="2541731"/>
    <lineage>
        <taxon>Bacteria</taxon>
        <taxon>Pseudomonadati</taxon>
        <taxon>Bacteroidota</taxon>
        <taxon>Flavobacteriia</taxon>
        <taxon>Flavobacteriales</taxon>
        <taxon>Flavobacteriaceae</taxon>
        <taxon>Flavobacterium</taxon>
    </lineage>
</organism>
<evidence type="ECO:0000256" key="5">
    <source>
        <dbReference type="ARBA" id="ARBA00022519"/>
    </source>
</evidence>
<dbReference type="InterPro" id="IPR047817">
    <property type="entry name" value="ABC2_TM_bact-type"/>
</dbReference>
<keyword evidence="7 9" id="KW-1133">Transmembrane helix</keyword>
<dbReference type="PANTHER" id="PTHR30413:SF8">
    <property type="entry name" value="TRANSPORT PERMEASE PROTEIN"/>
    <property type="match status" value="1"/>
</dbReference>
<evidence type="ECO:0000256" key="6">
    <source>
        <dbReference type="ARBA" id="ARBA00022692"/>
    </source>
</evidence>
<comment type="similarity">
    <text evidence="2 9">Belongs to the ABC-2 integral membrane protein family.</text>
</comment>
<comment type="caution">
    <text evidence="11">The sequence shown here is derived from an EMBL/GenBank/DDBJ whole genome shotgun (WGS) entry which is preliminary data.</text>
</comment>
<dbReference type="GO" id="GO:0005886">
    <property type="term" value="C:plasma membrane"/>
    <property type="evidence" value="ECO:0007669"/>
    <property type="project" value="UniProtKB-SubCell"/>
</dbReference>
<gene>
    <name evidence="11" type="ORF">E0F76_03730</name>
</gene>
<evidence type="ECO:0000256" key="9">
    <source>
        <dbReference type="RuleBase" id="RU361157"/>
    </source>
</evidence>
<evidence type="ECO:0000256" key="7">
    <source>
        <dbReference type="ARBA" id="ARBA00022989"/>
    </source>
</evidence>
<keyword evidence="5" id="KW-0997">Cell inner membrane</keyword>
<dbReference type="OrthoDB" id="9786910at2"/>
<dbReference type="GO" id="GO:0015920">
    <property type="term" value="P:lipopolysaccharide transport"/>
    <property type="evidence" value="ECO:0007669"/>
    <property type="project" value="TreeGrafter"/>
</dbReference>
<protein>
    <recommendedName>
        <fullName evidence="9">Transport permease protein</fullName>
    </recommendedName>
</protein>
<feature type="transmembrane region" description="Helical" evidence="9">
    <location>
        <begin position="86"/>
        <end position="107"/>
    </location>
</feature>
<dbReference type="Proteomes" id="UP000295479">
    <property type="component" value="Unassembled WGS sequence"/>
</dbReference>
<evidence type="ECO:0000256" key="3">
    <source>
        <dbReference type="ARBA" id="ARBA00022448"/>
    </source>
</evidence>
<feature type="domain" description="ABC transmembrane type-2" evidence="10">
    <location>
        <begin position="55"/>
        <end position="280"/>
    </location>
</feature>
<evidence type="ECO:0000256" key="8">
    <source>
        <dbReference type="ARBA" id="ARBA00023136"/>
    </source>
</evidence>
<dbReference type="AlphaFoldDB" id="A0A4R5CI26"/>
<evidence type="ECO:0000313" key="12">
    <source>
        <dbReference type="Proteomes" id="UP000295479"/>
    </source>
</evidence>
<feature type="transmembrane region" description="Helical" evidence="9">
    <location>
        <begin position="200"/>
        <end position="221"/>
    </location>
</feature>
<feature type="transmembrane region" description="Helical" evidence="9">
    <location>
        <begin position="128"/>
        <end position="156"/>
    </location>
</feature>
<keyword evidence="4 9" id="KW-1003">Cell membrane</keyword>
<dbReference type="Pfam" id="PF01061">
    <property type="entry name" value="ABC2_membrane"/>
    <property type="match status" value="1"/>
</dbReference>
<keyword evidence="6 9" id="KW-0812">Transmembrane</keyword>
<dbReference type="GO" id="GO:0140359">
    <property type="term" value="F:ABC-type transporter activity"/>
    <property type="evidence" value="ECO:0007669"/>
    <property type="project" value="InterPro"/>
</dbReference>
<evidence type="ECO:0000259" key="10">
    <source>
        <dbReference type="PROSITE" id="PS51012"/>
    </source>
</evidence>
<name>A0A4R5CI26_9FLAO</name>
<dbReference type="RefSeq" id="WP_132001519.1">
    <property type="nucleotide sequence ID" value="NZ_SMFK01000001.1"/>
</dbReference>
<dbReference type="InterPro" id="IPR013525">
    <property type="entry name" value="ABC2_TM"/>
</dbReference>
<keyword evidence="3 9" id="KW-0813">Transport</keyword>
<keyword evidence="8 9" id="KW-0472">Membrane</keyword>
<evidence type="ECO:0000256" key="1">
    <source>
        <dbReference type="ARBA" id="ARBA00004429"/>
    </source>
</evidence>
<feature type="transmembrane region" description="Helical" evidence="9">
    <location>
        <begin position="258"/>
        <end position="277"/>
    </location>
</feature>
<dbReference type="PANTHER" id="PTHR30413">
    <property type="entry name" value="INNER MEMBRANE TRANSPORT PERMEASE"/>
    <property type="match status" value="1"/>
</dbReference>
<proteinExistence type="inferred from homology"/>
<sequence length="288" mass="33394">MSKKEIDHELLNWEWEIKPETSWWNLNFKELVSYKDLILQLARKEFLGLYQQTLLGPFWALLQPLLTVITYVIVFNRVIGISTGSVPPFLFNLIGITLWNLFSEMFLQTSKTFSLNVEIFSKVYFPRIIVAISTLWLQLILFSIQLLLLFATYLYFSIIGDLHFDISRIFLIFPIIVITTGIGFGGGLIFSVLTAKYRDLTALIQLIIRLLMFVCPIFYTLSMVPENMQWLVIINPLSSLFEYFRFAFLGTGTLNTFLLMYSAVFMVIIGCFGIMLFNKMSDKLIDIL</sequence>
<feature type="transmembrane region" description="Helical" evidence="9">
    <location>
        <begin position="168"/>
        <end position="193"/>
    </location>
</feature>
<feature type="transmembrane region" description="Helical" evidence="9">
    <location>
        <begin position="53"/>
        <end position="74"/>
    </location>
</feature>
<keyword evidence="12" id="KW-1185">Reference proteome</keyword>
<dbReference type="PROSITE" id="PS51012">
    <property type="entry name" value="ABC_TM2"/>
    <property type="match status" value="1"/>
</dbReference>